<evidence type="ECO:0000256" key="1">
    <source>
        <dbReference type="SAM" id="MobiDB-lite"/>
    </source>
</evidence>
<gene>
    <name evidence="2" type="ORF">PAPOLLO_LOCUS903</name>
</gene>
<feature type="compositionally biased region" description="Polar residues" evidence="1">
    <location>
        <begin position="48"/>
        <end position="66"/>
    </location>
</feature>
<dbReference type="EMBL" id="CAJQZP010000049">
    <property type="protein sequence ID" value="CAG4934941.1"/>
    <property type="molecule type" value="Genomic_DNA"/>
</dbReference>
<accession>A0A8S3W150</accession>
<dbReference type="Proteomes" id="UP000691718">
    <property type="component" value="Unassembled WGS sequence"/>
</dbReference>
<sequence length="139" mass="15303">MERDKTPETANDVYSASIFHTQYPVAISPAPPPVGTTDIENNAPPDGTASTNTHSNAKTSSRQGSEPTLMLDADRGEAVVADRQSARWRGLSNDRMAENNLSLLLLHLCPVLPRHSDTEQNIPRCGYNLRPREKKIVKL</sequence>
<name>A0A8S3W150_PARAO</name>
<dbReference type="AlphaFoldDB" id="A0A8S3W150"/>
<feature type="region of interest" description="Disordered" evidence="1">
    <location>
        <begin position="25"/>
        <end position="71"/>
    </location>
</feature>
<proteinExistence type="predicted"/>
<evidence type="ECO:0000313" key="2">
    <source>
        <dbReference type="EMBL" id="CAG4934941.1"/>
    </source>
</evidence>
<reference evidence="2" key="1">
    <citation type="submission" date="2021-04" db="EMBL/GenBank/DDBJ databases">
        <authorList>
            <person name="Tunstrom K."/>
        </authorList>
    </citation>
    <scope>NUCLEOTIDE SEQUENCE</scope>
</reference>
<organism evidence="2 3">
    <name type="scientific">Parnassius apollo</name>
    <name type="common">Apollo butterfly</name>
    <name type="synonym">Papilio apollo</name>
    <dbReference type="NCBI Taxonomy" id="110799"/>
    <lineage>
        <taxon>Eukaryota</taxon>
        <taxon>Metazoa</taxon>
        <taxon>Ecdysozoa</taxon>
        <taxon>Arthropoda</taxon>
        <taxon>Hexapoda</taxon>
        <taxon>Insecta</taxon>
        <taxon>Pterygota</taxon>
        <taxon>Neoptera</taxon>
        <taxon>Endopterygota</taxon>
        <taxon>Lepidoptera</taxon>
        <taxon>Glossata</taxon>
        <taxon>Ditrysia</taxon>
        <taxon>Papilionoidea</taxon>
        <taxon>Papilionidae</taxon>
        <taxon>Parnassiinae</taxon>
        <taxon>Parnassini</taxon>
        <taxon>Parnassius</taxon>
        <taxon>Parnassius</taxon>
    </lineage>
</organism>
<protein>
    <submittedName>
        <fullName evidence="2">(apollo) hypothetical protein</fullName>
    </submittedName>
</protein>
<evidence type="ECO:0000313" key="3">
    <source>
        <dbReference type="Proteomes" id="UP000691718"/>
    </source>
</evidence>
<keyword evidence="3" id="KW-1185">Reference proteome</keyword>
<comment type="caution">
    <text evidence="2">The sequence shown here is derived from an EMBL/GenBank/DDBJ whole genome shotgun (WGS) entry which is preliminary data.</text>
</comment>